<reference evidence="15" key="2">
    <citation type="submission" date="2025-08" db="UniProtKB">
        <authorList>
            <consortium name="Ensembl"/>
        </authorList>
    </citation>
    <scope>IDENTIFICATION</scope>
</reference>
<feature type="transmembrane region" description="Helical" evidence="13">
    <location>
        <begin position="397"/>
        <end position="417"/>
    </location>
</feature>
<evidence type="ECO:0000256" key="13">
    <source>
        <dbReference type="RuleBase" id="RU368066"/>
    </source>
</evidence>
<evidence type="ECO:0000313" key="15">
    <source>
        <dbReference type="Ensembl" id="ENSMMDP00005008021.1"/>
    </source>
</evidence>
<dbReference type="GO" id="GO:0016324">
    <property type="term" value="C:apical plasma membrane"/>
    <property type="evidence" value="ECO:0007669"/>
    <property type="project" value="UniProtKB-SubCell"/>
</dbReference>
<sequence>MGKKQKEEQPSDSGYGEPAQFDPTFAGPINKRGCTDIICCILFMAVIVGYMVVGILAWLYGDPRHVLYPRNSTGWFCGIGENKDRPNVFYFDILKCATTVNVMAAALDGFQCPTTQVENLRHLAFSHLAFVFIRDIVNSFNIREIGIRIFEDFASAWPWILILWVIVLPVCFFIVGIWHCYWEYSNYKANSATISEIGFTTNFEVYLQVQETWLAFLIIISVAEAIILLTVIFLRKRILIAIALIQEASKAISYMMSSLLYPLFTAVLLLVCVAYWGVTALYLATSGGPVYKVVALNSSQGDCMSINGTVDCEPTYSHCPSASCIFIKYNDEGLLQRNLFNLQIYNVVAFLWCANFVIALGQCTLAGAFASYYWAFNKPNDIPMFPVSAGFMRSLRYHVGSLAFGALILTLVQVVRILLEYIDHKTRSAQNACARFLMCCLKCCFWCLEKFIKFLNRNAYIMIAIYGKNFCVSAKNAFMLLMRNVIRVVVLDKVTDLLLFFGKLLVVGGVGVLSFFFFSGRILLPGNTFRSETLNYYWMPIIVVVIGTYLIAHGFFSVYNMCVDTLFLCFLEDLERNDGSMGKPYFMSKNLMKILNKSNKRPK</sequence>
<keyword evidence="8 13" id="KW-1133">Transmembrane helix</keyword>
<evidence type="ECO:0000256" key="7">
    <source>
        <dbReference type="ARBA" id="ARBA00022692"/>
    </source>
</evidence>
<keyword evidence="10" id="KW-0325">Glycoprotein</keyword>
<dbReference type="GeneTree" id="ENSGT00940000160576"/>
<gene>
    <name evidence="15" type="primary">SLC44A4</name>
    <name evidence="15" type="synonym">slc44a4</name>
</gene>
<dbReference type="Proteomes" id="UP000472263">
    <property type="component" value="Chromosome 11"/>
</dbReference>
<keyword evidence="16" id="KW-1185">Reference proteome</keyword>
<keyword evidence="9 13" id="KW-0472">Membrane</keyword>
<name>A0A667XG88_9TELE</name>
<proteinExistence type="inferred from homology"/>
<evidence type="ECO:0000256" key="8">
    <source>
        <dbReference type="ARBA" id="ARBA00022989"/>
    </source>
</evidence>
<dbReference type="GO" id="GO:0090422">
    <property type="term" value="F:thiamine pyrophosphate transmembrane transporter activity"/>
    <property type="evidence" value="ECO:0007669"/>
    <property type="project" value="TreeGrafter"/>
</dbReference>
<evidence type="ECO:0000256" key="6">
    <source>
        <dbReference type="ARBA" id="ARBA00022475"/>
    </source>
</evidence>
<keyword evidence="6" id="KW-1003">Cell membrane</keyword>
<evidence type="ECO:0000256" key="4">
    <source>
        <dbReference type="ARBA" id="ARBA00022448"/>
    </source>
</evidence>
<feature type="transmembrane region" description="Helical" evidence="13">
    <location>
        <begin position="498"/>
        <end position="524"/>
    </location>
</feature>
<feature type="transmembrane region" description="Helical" evidence="13">
    <location>
        <begin position="536"/>
        <end position="559"/>
    </location>
</feature>
<reference evidence="15" key="3">
    <citation type="submission" date="2025-09" db="UniProtKB">
        <authorList>
            <consortium name="Ensembl"/>
        </authorList>
    </citation>
    <scope>IDENTIFICATION</scope>
</reference>
<evidence type="ECO:0000256" key="10">
    <source>
        <dbReference type="ARBA" id="ARBA00023180"/>
    </source>
</evidence>
<evidence type="ECO:0000256" key="11">
    <source>
        <dbReference type="ARBA" id="ARBA00035093"/>
    </source>
</evidence>
<evidence type="ECO:0000256" key="2">
    <source>
        <dbReference type="ARBA" id="ARBA00004221"/>
    </source>
</evidence>
<keyword evidence="5" id="KW-0050">Antiport</keyword>
<feature type="transmembrane region" description="Helical" evidence="13">
    <location>
        <begin position="259"/>
        <end position="284"/>
    </location>
</feature>
<keyword evidence="4" id="KW-0813">Transport</keyword>
<protein>
    <recommendedName>
        <fullName evidence="13">Choline transporter-like protein</fullName>
    </recommendedName>
</protein>
<dbReference type="PANTHER" id="PTHR12385">
    <property type="entry name" value="CHOLINE TRANSPORTER-LIKE (SLC FAMILY 44)"/>
    <property type="match status" value="1"/>
</dbReference>
<evidence type="ECO:0000256" key="9">
    <source>
        <dbReference type="ARBA" id="ARBA00023136"/>
    </source>
</evidence>
<comment type="subcellular location">
    <subcellularLocation>
        <location evidence="2">Apical cell membrane</location>
    </subcellularLocation>
    <subcellularLocation>
        <location evidence="13">Cell membrane</location>
        <topology evidence="13">Multi-pass membrane protein</topology>
    </subcellularLocation>
    <subcellularLocation>
        <location evidence="1">Membrane</location>
        <topology evidence="1">Multi-pass membrane protein</topology>
    </subcellularLocation>
</comment>
<dbReference type="InterPro" id="IPR007603">
    <property type="entry name" value="Choline_transptr-like"/>
</dbReference>
<feature type="transmembrane region" description="Helical" evidence="13">
    <location>
        <begin position="349"/>
        <end position="376"/>
    </location>
</feature>
<feature type="transmembrane region" description="Helical" evidence="13">
    <location>
        <begin position="157"/>
        <end position="178"/>
    </location>
</feature>
<feature type="region of interest" description="Disordered" evidence="14">
    <location>
        <begin position="1"/>
        <end position="20"/>
    </location>
</feature>
<dbReference type="GO" id="GO:0015871">
    <property type="term" value="P:choline transport"/>
    <property type="evidence" value="ECO:0007669"/>
    <property type="project" value="TreeGrafter"/>
</dbReference>
<evidence type="ECO:0000256" key="1">
    <source>
        <dbReference type="ARBA" id="ARBA00004141"/>
    </source>
</evidence>
<dbReference type="GO" id="GO:0015297">
    <property type="term" value="F:antiporter activity"/>
    <property type="evidence" value="ECO:0007669"/>
    <property type="project" value="UniProtKB-KW"/>
</dbReference>
<dbReference type="AlphaFoldDB" id="A0A667XG88"/>
<organism evidence="15 16">
    <name type="scientific">Myripristis murdjan</name>
    <name type="common">pinecone soldierfish</name>
    <dbReference type="NCBI Taxonomy" id="586833"/>
    <lineage>
        <taxon>Eukaryota</taxon>
        <taxon>Metazoa</taxon>
        <taxon>Chordata</taxon>
        <taxon>Craniata</taxon>
        <taxon>Vertebrata</taxon>
        <taxon>Euteleostomi</taxon>
        <taxon>Actinopterygii</taxon>
        <taxon>Neopterygii</taxon>
        <taxon>Teleostei</taxon>
        <taxon>Neoteleostei</taxon>
        <taxon>Acanthomorphata</taxon>
        <taxon>Holocentriformes</taxon>
        <taxon>Holocentridae</taxon>
        <taxon>Myripristis</taxon>
    </lineage>
</organism>
<evidence type="ECO:0000256" key="5">
    <source>
        <dbReference type="ARBA" id="ARBA00022449"/>
    </source>
</evidence>
<keyword evidence="7 13" id="KW-0812">Transmembrane</keyword>
<accession>A0A667XG88</accession>
<dbReference type="PANTHER" id="PTHR12385:SF37">
    <property type="entry name" value="CHOLINE TRANSPORTER-LIKE PROTEIN 4"/>
    <property type="match status" value="1"/>
</dbReference>
<evidence type="ECO:0000256" key="14">
    <source>
        <dbReference type="SAM" id="MobiDB-lite"/>
    </source>
</evidence>
<reference evidence="15" key="1">
    <citation type="submission" date="2019-06" db="EMBL/GenBank/DDBJ databases">
        <authorList>
            <consortium name="Wellcome Sanger Institute Data Sharing"/>
        </authorList>
    </citation>
    <scope>NUCLEOTIDE SEQUENCE [LARGE SCALE GENOMIC DNA]</scope>
</reference>
<comment type="function">
    <text evidence="13">Choline transporter.</text>
</comment>
<dbReference type="Ensembl" id="ENSMMDT00005008262.1">
    <property type="protein sequence ID" value="ENSMMDP00005008021.1"/>
    <property type="gene ID" value="ENSMMDG00005001814.1"/>
</dbReference>
<comment type="catalytic activity">
    <reaction evidence="11">
        <text>choline(out) + n H(+)(in) = choline(in) + n H(+)(out)</text>
        <dbReference type="Rhea" id="RHEA:75463"/>
        <dbReference type="ChEBI" id="CHEBI:15354"/>
        <dbReference type="ChEBI" id="CHEBI:15378"/>
    </reaction>
</comment>
<evidence type="ECO:0000256" key="12">
    <source>
        <dbReference type="ARBA" id="ARBA00036880"/>
    </source>
</evidence>
<evidence type="ECO:0000256" key="3">
    <source>
        <dbReference type="ARBA" id="ARBA00007168"/>
    </source>
</evidence>
<comment type="catalytic activity">
    <reaction evidence="12">
        <text>thiamine diphosphate(out) = thiamine diphosphate(in)</text>
        <dbReference type="Rhea" id="RHEA:75471"/>
        <dbReference type="ChEBI" id="CHEBI:58937"/>
    </reaction>
</comment>
<feature type="transmembrane region" description="Helical" evidence="13">
    <location>
        <begin position="37"/>
        <end position="60"/>
    </location>
</feature>
<feature type="transmembrane region" description="Helical" evidence="13">
    <location>
        <begin position="213"/>
        <end position="234"/>
    </location>
</feature>
<dbReference type="Pfam" id="PF04515">
    <property type="entry name" value="Choline_transpo"/>
    <property type="match status" value="1"/>
</dbReference>
<comment type="similarity">
    <text evidence="3 13">Belongs to the CTL (choline transporter-like) family.</text>
</comment>
<evidence type="ECO:0000313" key="16">
    <source>
        <dbReference type="Proteomes" id="UP000472263"/>
    </source>
</evidence>